<reference evidence="1 2" key="1">
    <citation type="submission" date="2021-11" db="EMBL/GenBank/DDBJ databases">
        <authorList>
            <person name="Oh E.-T."/>
            <person name="Kim S.-B."/>
        </authorList>
    </citation>
    <scope>NUCLEOTIDE SEQUENCE [LARGE SCALE GENOMIC DNA]</scope>
    <source>
        <strain evidence="1 2">MMS20-SJTR3</strain>
    </source>
</reference>
<gene>
    <name evidence="1" type="ORF">LJ656_19010</name>
</gene>
<comment type="caution">
    <text evidence="1">The sequence shown here is derived from an EMBL/GenBank/DDBJ whole genome shotgun (WGS) entry which is preliminary data.</text>
</comment>
<name>A0ABS8JXQ0_9BURK</name>
<proteinExistence type="predicted"/>
<organism evidence="1 2">
    <name type="scientific">Paraburkholderia sejongensis</name>
    <dbReference type="NCBI Taxonomy" id="2886946"/>
    <lineage>
        <taxon>Bacteria</taxon>
        <taxon>Pseudomonadati</taxon>
        <taxon>Pseudomonadota</taxon>
        <taxon>Betaproteobacteria</taxon>
        <taxon>Burkholderiales</taxon>
        <taxon>Burkholderiaceae</taxon>
        <taxon>Paraburkholderia</taxon>
    </lineage>
</organism>
<evidence type="ECO:0000313" key="2">
    <source>
        <dbReference type="Proteomes" id="UP001431019"/>
    </source>
</evidence>
<dbReference type="Proteomes" id="UP001431019">
    <property type="component" value="Unassembled WGS sequence"/>
</dbReference>
<keyword evidence="2" id="KW-1185">Reference proteome</keyword>
<sequence length="74" mass="8349">MKHPMRRGYPQFGDWSTLIARGWRKERSYQCCIAKRGLEISAICIASLTGVARARVGFAFDSLLRPVVFSKDDG</sequence>
<dbReference type="RefSeq" id="WP_230510924.1">
    <property type="nucleotide sequence ID" value="NZ_JAJITD010000009.1"/>
</dbReference>
<evidence type="ECO:0000313" key="1">
    <source>
        <dbReference type="EMBL" id="MCC8394687.1"/>
    </source>
</evidence>
<accession>A0ABS8JXQ0</accession>
<dbReference type="EMBL" id="JAJITD010000009">
    <property type="protein sequence ID" value="MCC8394687.1"/>
    <property type="molecule type" value="Genomic_DNA"/>
</dbReference>
<protein>
    <submittedName>
        <fullName evidence="1">Uncharacterized protein</fullName>
    </submittedName>
</protein>